<gene>
    <name evidence="1" type="ORF">BECKDK2373C_GA0170839_101836</name>
</gene>
<sequence length="77" mass="9111">MSIYADCRDAIYRVLFGYGVFRRRDKSRLYRGQCRMPDIDPSGFMLGFAPLTPTYPGYDALQDTSRDKRVMWVEDFR</sequence>
<accession>A0A450S6L4</accession>
<dbReference type="AlphaFoldDB" id="A0A450S6L4"/>
<name>A0A450S6L4_9GAMM</name>
<dbReference type="EMBL" id="CAADEY010000018">
    <property type="protein sequence ID" value="VFJ47471.1"/>
    <property type="molecule type" value="Genomic_DNA"/>
</dbReference>
<protein>
    <submittedName>
        <fullName evidence="1">Uncharacterized protein</fullName>
    </submittedName>
</protein>
<evidence type="ECO:0000313" key="1">
    <source>
        <dbReference type="EMBL" id="VFJ47471.1"/>
    </source>
</evidence>
<proteinExistence type="predicted"/>
<organism evidence="1">
    <name type="scientific">Candidatus Kentrum sp. DK</name>
    <dbReference type="NCBI Taxonomy" id="2126562"/>
    <lineage>
        <taxon>Bacteria</taxon>
        <taxon>Pseudomonadati</taxon>
        <taxon>Pseudomonadota</taxon>
        <taxon>Gammaproteobacteria</taxon>
        <taxon>Candidatus Kentrum</taxon>
    </lineage>
</organism>
<reference evidence="1" key="1">
    <citation type="submission" date="2019-02" db="EMBL/GenBank/DDBJ databases">
        <authorList>
            <person name="Gruber-Vodicka R. H."/>
            <person name="Seah K. B. B."/>
        </authorList>
    </citation>
    <scope>NUCLEOTIDE SEQUENCE</scope>
    <source>
        <strain evidence="1">BECK_DK161</strain>
    </source>
</reference>